<dbReference type="GO" id="GO:0016705">
    <property type="term" value="F:oxidoreductase activity, acting on paired donors, with incorporation or reduction of molecular oxygen"/>
    <property type="evidence" value="ECO:0007669"/>
    <property type="project" value="InterPro"/>
</dbReference>
<dbReference type="FunFam" id="1.10.630.10:FF:000042">
    <property type="entry name" value="Cytochrome P450"/>
    <property type="match status" value="1"/>
</dbReference>
<keyword evidence="17" id="KW-0812">Transmembrane</keyword>
<sequence length="565" mass="64595">MADMHRVKPSRSIAKHCSWKNRAVSAGRTPIQHNKKSRGQSTRERNLKFPATQSTNEMDVPFLGCWWATAALLLGGVLYVYLKRTHNYWRKRGVPYVKPLLLFGNLKDAMLGQKNLGEVYQDLYWKLDGYRYGGVFKFRQPSLLVRDPELIKTILVKEFNSFHDNDIESDPEVDPLFGRNPFVLTGERWKKTRSQLTPALSLGKIKPYFPLIAEVCVELTHCIENSGASGTEFELKELCTRYTTDVVATCAFGIRGEGLQDPDCELRQIGRETFEPSFWKNMKVLIVMLLPRVAKFLKIRVVTQKMYKFLQRIVNEVMEYREKNNVIRADFLQHLITLYKKGGGTADGFTEEDIAAQASTFFFDGYETSSIAMAFGLYCLAVNPDVQTKIREEVDSILQKHGGELTFDGIQEMTYLDMALSEALRMYPPATTLMKVCTKPFELETPSGGTYEVEVGTPVAIPLYAIHNDPQHYPDPKRFDPERFSEENKNTRHRYSYLPFGDGPRMCLGFRFALLQIKAGIATVIFNFRISPNKRTPVSVIPDPNYFMLAAKGGLWLDIKKRTDK</sequence>
<dbReference type="AlphaFoldDB" id="A0A067R0H4"/>
<evidence type="ECO:0000256" key="12">
    <source>
        <dbReference type="ARBA" id="ARBA00023033"/>
    </source>
</evidence>
<keyword evidence="9" id="KW-0492">Microsome</keyword>
<keyword evidence="19" id="KW-1185">Reference proteome</keyword>
<evidence type="ECO:0000256" key="17">
    <source>
        <dbReference type="SAM" id="Phobius"/>
    </source>
</evidence>
<evidence type="ECO:0000256" key="1">
    <source>
        <dbReference type="ARBA" id="ARBA00001971"/>
    </source>
</evidence>
<organism evidence="18 19">
    <name type="scientific">Zootermopsis nevadensis</name>
    <name type="common">Dampwood termite</name>
    <dbReference type="NCBI Taxonomy" id="136037"/>
    <lineage>
        <taxon>Eukaryota</taxon>
        <taxon>Metazoa</taxon>
        <taxon>Ecdysozoa</taxon>
        <taxon>Arthropoda</taxon>
        <taxon>Hexapoda</taxon>
        <taxon>Insecta</taxon>
        <taxon>Pterygota</taxon>
        <taxon>Neoptera</taxon>
        <taxon>Polyneoptera</taxon>
        <taxon>Dictyoptera</taxon>
        <taxon>Blattodea</taxon>
        <taxon>Blattoidea</taxon>
        <taxon>Termitoidae</taxon>
        <taxon>Termopsidae</taxon>
        <taxon>Zootermopsis</taxon>
    </lineage>
</organism>
<evidence type="ECO:0000256" key="6">
    <source>
        <dbReference type="ARBA" id="ARBA00022617"/>
    </source>
</evidence>
<keyword evidence="11 14" id="KW-0408">Iron</keyword>
<evidence type="ECO:0000313" key="19">
    <source>
        <dbReference type="Proteomes" id="UP000027135"/>
    </source>
</evidence>
<feature type="binding site" description="axial binding residue" evidence="14">
    <location>
        <position position="507"/>
    </location>
    <ligand>
        <name>heme</name>
        <dbReference type="ChEBI" id="CHEBI:30413"/>
    </ligand>
    <ligandPart>
        <name>Fe</name>
        <dbReference type="ChEBI" id="CHEBI:18248"/>
    </ligandPart>
</feature>
<dbReference type="GO" id="GO:0004497">
    <property type="term" value="F:monooxygenase activity"/>
    <property type="evidence" value="ECO:0007669"/>
    <property type="project" value="UniProtKB-KW"/>
</dbReference>
<dbReference type="GO" id="GO:0005789">
    <property type="term" value="C:endoplasmic reticulum membrane"/>
    <property type="evidence" value="ECO:0007669"/>
    <property type="project" value="UniProtKB-SubCell"/>
</dbReference>
<evidence type="ECO:0000256" key="14">
    <source>
        <dbReference type="PIRSR" id="PIRSR602401-1"/>
    </source>
</evidence>
<evidence type="ECO:0000256" key="11">
    <source>
        <dbReference type="ARBA" id="ARBA00023004"/>
    </source>
</evidence>
<comment type="similarity">
    <text evidence="5 15">Belongs to the cytochrome P450 family.</text>
</comment>
<dbReference type="OMA" id="THCIENS"/>
<dbReference type="InterPro" id="IPR036396">
    <property type="entry name" value="Cyt_P450_sf"/>
</dbReference>
<dbReference type="STRING" id="136037.A0A067R0H4"/>
<dbReference type="CDD" id="cd11056">
    <property type="entry name" value="CYP6-like"/>
    <property type="match status" value="1"/>
</dbReference>
<keyword evidence="13 17" id="KW-0472">Membrane</keyword>
<evidence type="ECO:0000256" key="5">
    <source>
        <dbReference type="ARBA" id="ARBA00010617"/>
    </source>
</evidence>
<dbReference type="EMBL" id="KK853131">
    <property type="protein sequence ID" value="KDR10939.1"/>
    <property type="molecule type" value="Genomic_DNA"/>
</dbReference>
<feature type="region of interest" description="Disordered" evidence="16">
    <location>
        <begin position="28"/>
        <end position="50"/>
    </location>
</feature>
<keyword evidence="6 14" id="KW-0349">Heme</keyword>
<comment type="subcellular location">
    <subcellularLocation>
        <location evidence="4">Endoplasmic reticulum membrane</location>
        <topology evidence="4">Peripheral membrane protein</topology>
    </subcellularLocation>
    <subcellularLocation>
        <location evidence="3">Microsome membrane</location>
        <topology evidence="3">Peripheral membrane protein</topology>
    </subcellularLocation>
</comment>
<keyword evidence="8" id="KW-0256">Endoplasmic reticulum</keyword>
<reference evidence="18 19" key="1">
    <citation type="journal article" date="2014" name="Nat. Commun.">
        <title>Molecular traces of alternative social organization in a termite genome.</title>
        <authorList>
            <person name="Terrapon N."/>
            <person name="Li C."/>
            <person name="Robertson H.M."/>
            <person name="Ji L."/>
            <person name="Meng X."/>
            <person name="Booth W."/>
            <person name="Chen Z."/>
            <person name="Childers C.P."/>
            <person name="Glastad K.M."/>
            <person name="Gokhale K."/>
            <person name="Gowin J."/>
            <person name="Gronenberg W."/>
            <person name="Hermansen R.A."/>
            <person name="Hu H."/>
            <person name="Hunt B.G."/>
            <person name="Huylmans A.K."/>
            <person name="Khalil S.M."/>
            <person name="Mitchell R.D."/>
            <person name="Munoz-Torres M.C."/>
            <person name="Mustard J.A."/>
            <person name="Pan H."/>
            <person name="Reese J.T."/>
            <person name="Scharf M.E."/>
            <person name="Sun F."/>
            <person name="Vogel H."/>
            <person name="Xiao J."/>
            <person name="Yang W."/>
            <person name="Yang Z."/>
            <person name="Yang Z."/>
            <person name="Zhou J."/>
            <person name="Zhu J."/>
            <person name="Brent C.S."/>
            <person name="Elsik C.G."/>
            <person name="Goodisman M.A."/>
            <person name="Liberles D.A."/>
            <person name="Roe R.M."/>
            <person name="Vargo E.L."/>
            <person name="Vilcinskas A."/>
            <person name="Wang J."/>
            <person name="Bornberg-Bauer E."/>
            <person name="Korb J."/>
            <person name="Zhang G."/>
            <person name="Liebig J."/>
        </authorList>
    </citation>
    <scope>NUCLEOTIDE SEQUENCE [LARGE SCALE GENOMIC DNA]</scope>
    <source>
        <tissue evidence="18">Whole organism</tissue>
    </source>
</reference>
<dbReference type="InParanoid" id="A0A067R0H4"/>
<proteinExistence type="inferred from homology"/>
<accession>A0A067R0H4</accession>
<keyword evidence="7 14" id="KW-0479">Metal-binding</keyword>
<gene>
    <name evidence="18" type="ORF">L798_14462</name>
</gene>
<evidence type="ECO:0000256" key="8">
    <source>
        <dbReference type="ARBA" id="ARBA00022824"/>
    </source>
</evidence>
<dbReference type="GO" id="GO:0020037">
    <property type="term" value="F:heme binding"/>
    <property type="evidence" value="ECO:0007669"/>
    <property type="project" value="InterPro"/>
</dbReference>
<evidence type="ECO:0000256" key="9">
    <source>
        <dbReference type="ARBA" id="ARBA00022848"/>
    </source>
</evidence>
<dbReference type="InterPro" id="IPR001128">
    <property type="entry name" value="Cyt_P450"/>
</dbReference>
<evidence type="ECO:0000256" key="4">
    <source>
        <dbReference type="ARBA" id="ARBA00004406"/>
    </source>
</evidence>
<dbReference type="eggNOG" id="KOG0158">
    <property type="taxonomic scope" value="Eukaryota"/>
</dbReference>
<feature type="transmembrane region" description="Helical" evidence="17">
    <location>
        <begin position="60"/>
        <end position="82"/>
    </location>
</feature>
<dbReference type="Pfam" id="PF00067">
    <property type="entry name" value="p450"/>
    <property type="match status" value="1"/>
</dbReference>
<dbReference type="InterPro" id="IPR050476">
    <property type="entry name" value="Insect_CytP450_Detox"/>
</dbReference>
<dbReference type="PANTHER" id="PTHR24292">
    <property type="entry name" value="CYTOCHROME P450"/>
    <property type="match status" value="1"/>
</dbReference>
<evidence type="ECO:0000256" key="15">
    <source>
        <dbReference type="RuleBase" id="RU000461"/>
    </source>
</evidence>
<evidence type="ECO:0000313" key="18">
    <source>
        <dbReference type="EMBL" id="KDR10939.1"/>
    </source>
</evidence>
<evidence type="ECO:0000256" key="2">
    <source>
        <dbReference type="ARBA" id="ARBA00003690"/>
    </source>
</evidence>
<dbReference type="InterPro" id="IPR017972">
    <property type="entry name" value="Cyt_P450_CS"/>
</dbReference>
<comment type="function">
    <text evidence="2">May be involved in the metabolism of insect hormones and in the breakdown of synthetic insecticides.</text>
</comment>
<dbReference type="PRINTS" id="PR00463">
    <property type="entry name" value="EP450I"/>
</dbReference>
<evidence type="ECO:0000256" key="10">
    <source>
        <dbReference type="ARBA" id="ARBA00023002"/>
    </source>
</evidence>
<dbReference type="PROSITE" id="PS00086">
    <property type="entry name" value="CYTOCHROME_P450"/>
    <property type="match status" value="1"/>
</dbReference>
<evidence type="ECO:0000256" key="13">
    <source>
        <dbReference type="ARBA" id="ARBA00023136"/>
    </source>
</evidence>
<name>A0A067R0H4_ZOONE</name>
<evidence type="ECO:0000256" key="7">
    <source>
        <dbReference type="ARBA" id="ARBA00022723"/>
    </source>
</evidence>
<protein>
    <submittedName>
        <fullName evidence="18">Cytochrome P450 9e2</fullName>
    </submittedName>
</protein>
<dbReference type="GO" id="GO:0005506">
    <property type="term" value="F:iron ion binding"/>
    <property type="evidence" value="ECO:0007669"/>
    <property type="project" value="InterPro"/>
</dbReference>
<keyword evidence="12 15" id="KW-0503">Monooxygenase</keyword>
<dbReference type="PRINTS" id="PR00385">
    <property type="entry name" value="P450"/>
</dbReference>
<dbReference type="PANTHER" id="PTHR24292:SF84">
    <property type="entry name" value="CYTOCHROME P450 28A5-RELATED"/>
    <property type="match status" value="1"/>
</dbReference>
<comment type="cofactor">
    <cofactor evidence="1 14">
        <name>heme</name>
        <dbReference type="ChEBI" id="CHEBI:30413"/>
    </cofactor>
</comment>
<dbReference type="Gene3D" id="1.10.630.10">
    <property type="entry name" value="Cytochrome P450"/>
    <property type="match status" value="1"/>
</dbReference>
<dbReference type="SUPFAM" id="SSF48264">
    <property type="entry name" value="Cytochrome P450"/>
    <property type="match status" value="1"/>
</dbReference>
<evidence type="ECO:0000256" key="16">
    <source>
        <dbReference type="SAM" id="MobiDB-lite"/>
    </source>
</evidence>
<dbReference type="InterPro" id="IPR002401">
    <property type="entry name" value="Cyt_P450_E_grp-I"/>
</dbReference>
<keyword evidence="17" id="KW-1133">Transmembrane helix</keyword>
<evidence type="ECO:0000256" key="3">
    <source>
        <dbReference type="ARBA" id="ARBA00004174"/>
    </source>
</evidence>
<dbReference type="Proteomes" id="UP000027135">
    <property type="component" value="Unassembled WGS sequence"/>
</dbReference>
<keyword evidence="10 15" id="KW-0560">Oxidoreductase</keyword>